<comment type="pathway">
    <text evidence="9">Isoprenoid biosynthesis; isopentenyl diphosphate biosynthesis via DXP pathway; isopentenyl diphosphate from 1-deoxy-D-xylulose 5-phosphate: step 3/6.</text>
</comment>
<comment type="similarity">
    <text evidence="1 9">Belongs to the GHMP kinase family. IspE subfamily.</text>
</comment>
<evidence type="ECO:0000256" key="7">
    <source>
        <dbReference type="ARBA" id="ARBA00022840"/>
    </source>
</evidence>
<dbReference type="Pfam" id="PF00288">
    <property type="entry name" value="GHMP_kinases_N"/>
    <property type="match status" value="1"/>
</dbReference>
<dbReference type="AlphaFoldDB" id="A0A1U7M4R8"/>
<dbReference type="Gene3D" id="3.30.70.890">
    <property type="entry name" value="GHMP kinase, C-terminal domain"/>
    <property type="match status" value="1"/>
</dbReference>
<dbReference type="Proteomes" id="UP000186112">
    <property type="component" value="Unassembled WGS sequence"/>
</dbReference>
<name>A0A1U7M4R8_TISCR</name>
<dbReference type="InterPro" id="IPR014721">
    <property type="entry name" value="Ribsml_uS5_D2-typ_fold_subgr"/>
</dbReference>
<comment type="caution">
    <text evidence="12">The sequence shown here is derived from an EMBL/GenBank/DDBJ whole genome shotgun (WGS) entry which is preliminary data.</text>
</comment>
<keyword evidence="9" id="KW-0414">Isoprene biosynthesis</keyword>
<sequence length="281" mass="31297">MKELILNSHGKINLSLDILYKRDDEYHEIESIMQEISLKDKLTFKQQEKGITIETNSPQVPIDFHNLSYKAWEKMKLYTGIEKGIYINIEKTIPVSAGLAGGSSNAASTIKAINHLWELNLSQKELMDIGKSVGADIPFCIMGGTAIARGIGEKLTSLKPFKDVNILICNPGIEISTAYAYSRLNLNSERLDTKGLIEAIEKGDIKEVSNCLGNKMEEAIIKEYPIIETIKKTMRENGALSSLMSGSGSTVFGIFEDAQKMLFTKEKLLKTYPLTYCCKTI</sequence>
<feature type="domain" description="GHMP kinase C-terminal" evidence="11">
    <location>
        <begin position="196"/>
        <end position="268"/>
    </location>
</feature>
<evidence type="ECO:0000256" key="6">
    <source>
        <dbReference type="ARBA" id="ARBA00022777"/>
    </source>
</evidence>
<evidence type="ECO:0000256" key="4">
    <source>
        <dbReference type="ARBA" id="ARBA00022679"/>
    </source>
</evidence>
<dbReference type="SUPFAM" id="SSF54211">
    <property type="entry name" value="Ribosomal protein S5 domain 2-like"/>
    <property type="match status" value="1"/>
</dbReference>
<evidence type="ECO:0000256" key="1">
    <source>
        <dbReference type="ARBA" id="ARBA00009684"/>
    </source>
</evidence>
<accession>A0A1U7M4R8</accession>
<feature type="active site" evidence="9">
    <location>
        <position position="11"/>
    </location>
</feature>
<dbReference type="EMBL" id="LTDM01000032">
    <property type="protein sequence ID" value="OLS02275.1"/>
    <property type="molecule type" value="Genomic_DNA"/>
</dbReference>
<feature type="active site" evidence="9">
    <location>
        <position position="136"/>
    </location>
</feature>
<protein>
    <recommendedName>
        <fullName evidence="3 9">4-diphosphocytidyl-2-C-methyl-D-erythritol kinase</fullName>
        <shortName evidence="9">CMK</shortName>
        <ecNumber evidence="2 9">2.7.1.148</ecNumber>
    </recommendedName>
    <alternativeName>
        <fullName evidence="8 9">4-(cytidine-5'-diphospho)-2-C-methyl-D-erythritol kinase</fullName>
    </alternativeName>
</protein>
<keyword evidence="5 9" id="KW-0547">Nucleotide-binding</keyword>
<keyword evidence="7 9" id="KW-0067">ATP-binding</keyword>
<dbReference type="PANTHER" id="PTHR43527:SF2">
    <property type="entry name" value="4-DIPHOSPHOCYTIDYL-2-C-METHYL-D-ERYTHRITOL KINASE, CHLOROPLASTIC"/>
    <property type="match status" value="1"/>
</dbReference>
<dbReference type="InterPro" id="IPR020568">
    <property type="entry name" value="Ribosomal_Su5_D2-typ_SF"/>
</dbReference>
<dbReference type="EC" id="2.7.1.148" evidence="2 9"/>
<evidence type="ECO:0000256" key="2">
    <source>
        <dbReference type="ARBA" id="ARBA00012052"/>
    </source>
</evidence>
<evidence type="ECO:0000259" key="10">
    <source>
        <dbReference type="Pfam" id="PF00288"/>
    </source>
</evidence>
<dbReference type="OrthoDB" id="9809438at2"/>
<evidence type="ECO:0000256" key="3">
    <source>
        <dbReference type="ARBA" id="ARBA00017473"/>
    </source>
</evidence>
<dbReference type="InterPro" id="IPR006204">
    <property type="entry name" value="GHMP_kinase_N_dom"/>
</dbReference>
<dbReference type="InterPro" id="IPR013750">
    <property type="entry name" value="GHMP_kinase_C_dom"/>
</dbReference>
<organism evidence="12 13">
    <name type="scientific">Tissierella creatinophila DSM 6911</name>
    <dbReference type="NCBI Taxonomy" id="1123403"/>
    <lineage>
        <taxon>Bacteria</taxon>
        <taxon>Bacillati</taxon>
        <taxon>Bacillota</taxon>
        <taxon>Tissierellia</taxon>
        <taxon>Tissierellales</taxon>
        <taxon>Tissierellaceae</taxon>
        <taxon>Tissierella</taxon>
    </lineage>
</organism>
<evidence type="ECO:0000313" key="12">
    <source>
        <dbReference type="EMBL" id="OLS02275.1"/>
    </source>
</evidence>
<dbReference type="Pfam" id="PF08544">
    <property type="entry name" value="GHMP_kinases_C"/>
    <property type="match status" value="1"/>
</dbReference>
<keyword evidence="4 9" id="KW-0808">Transferase</keyword>
<dbReference type="Gene3D" id="3.30.230.10">
    <property type="match status" value="1"/>
</dbReference>
<dbReference type="InterPro" id="IPR004424">
    <property type="entry name" value="IspE"/>
</dbReference>
<comment type="catalytic activity">
    <reaction evidence="9">
        <text>4-CDP-2-C-methyl-D-erythritol + ATP = 4-CDP-2-C-methyl-D-erythritol 2-phosphate + ADP + H(+)</text>
        <dbReference type="Rhea" id="RHEA:18437"/>
        <dbReference type="ChEBI" id="CHEBI:15378"/>
        <dbReference type="ChEBI" id="CHEBI:30616"/>
        <dbReference type="ChEBI" id="CHEBI:57823"/>
        <dbReference type="ChEBI" id="CHEBI:57919"/>
        <dbReference type="ChEBI" id="CHEBI:456216"/>
        <dbReference type="EC" id="2.7.1.148"/>
    </reaction>
</comment>
<evidence type="ECO:0000256" key="9">
    <source>
        <dbReference type="HAMAP-Rule" id="MF_00061"/>
    </source>
</evidence>
<gene>
    <name evidence="9 12" type="primary">ispE</name>
    <name evidence="12" type="ORF">TICRE_16610</name>
</gene>
<evidence type="ECO:0000256" key="5">
    <source>
        <dbReference type="ARBA" id="ARBA00022741"/>
    </source>
</evidence>
<keyword evidence="6 9" id="KW-0418">Kinase</keyword>
<dbReference type="GO" id="GO:0005524">
    <property type="term" value="F:ATP binding"/>
    <property type="evidence" value="ECO:0007669"/>
    <property type="project" value="UniProtKB-UniRule"/>
</dbReference>
<proteinExistence type="inferred from homology"/>
<evidence type="ECO:0000259" key="11">
    <source>
        <dbReference type="Pfam" id="PF08544"/>
    </source>
</evidence>
<keyword evidence="13" id="KW-1185">Reference proteome</keyword>
<dbReference type="GO" id="GO:0019288">
    <property type="term" value="P:isopentenyl diphosphate biosynthetic process, methylerythritol 4-phosphate pathway"/>
    <property type="evidence" value="ECO:0007669"/>
    <property type="project" value="UniProtKB-UniRule"/>
</dbReference>
<dbReference type="UniPathway" id="UPA00056">
    <property type="reaction ID" value="UER00094"/>
</dbReference>
<evidence type="ECO:0000256" key="8">
    <source>
        <dbReference type="ARBA" id="ARBA00032554"/>
    </source>
</evidence>
<dbReference type="NCBIfam" id="TIGR00154">
    <property type="entry name" value="ispE"/>
    <property type="match status" value="1"/>
</dbReference>
<dbReference type="InterPro" id="IPR036554">
    <property type="entry name" value="GHMP_kinase_C_sf"/>
</dbReference>
<dbReference type="GO" id="GO:0016114">
    <property type="term" value="P:terpenoid biosynthetic process"/>
    <property type="evidence" value="ECO:0007669"/>
    <property type="project" value="UniProtKB-UniRule"/>
</dbReference>
<feature type="binding site" evidence="9">
    <location>
        <begin position="94"/>
        <end position="104"/>
    </location>
    <ligand>
        <name>ATP</name>
        <dbReference type="ChEBI" id="CHEBI:30616"/>
    </ligand>
</feature>
<dbReference type="RefSeq" id="WP_075727000.1">
    <property type="nucleotide sequence ID" value="NZ_LTDM01000032.1"/>
</dbReference>
<feature type="domain" description="GHMP kinase N-terminal" evidence="10">
    <location>
        <begin position="66"/>
        <end position="144"/>
    </location>
</feature>
<dbReference type="PANTHER" id="PTHR43527">
    <property type="entry name" value="4-DIPHOSPHOCYTIDYL-2-C-METHYL-D-ERYTHRITOL KINASE, CHLOROPLASTIC"/>
    <property type="match status" value="1"/>
</dbReference>
<reference evidence="12 13" key="1">
    <citation type="submission" date="2016-02" db="EMBL/GenBank/DDBJ databases">
        <title>Genome sequence of Tissierella creatinophila DSM 6911.</title>
        <authorList>
            <person name="Poehlein A."/>
            <person name="Daniel R."/>
        </authorList>
    </citation>
    <scope>NUCLEOTIDE SEQUENCE [LARGE SCALE GENOMIC DNA]</scope>
    <source>
        <strain evidence="12 13">DSM 6911</strain>
    </source>
</reference>
<dbReference type="HAMAP" id="MF_00061">
    <property type="entry name" value="IspE"/>
    <property type="match status" value="1"/>
</dbReference>
<evidence type="ECO:0000313" key="13">
    <source>
        <dbReference type="Proteomes" id="UP000186112"/>
    </source>
</evidence>
<dbReference type="SUPFAM" id="SSF55060">
    <property type="entry name" value="GHMP Kinase, C-terminal domain"/>
    <property type="match status" value="1"/>
</dbReference>
<comment type="function">
    <text evidence="9">Catalyzes the phosphorylation of the position 2 hydroxy group of 4-diphosphocytidyl-2C-methyl-D-erythritol.</text>
</comment>
<dbReference type="PIRSF" id="PIRSF010376">
    <property type="entry name" value="IspE"/>
    <property type="match status" value="1"/>
</dbReference>
<dbReference type="GO" id="GO:0050515">
    <property type="term" value="F:4-(cytidine 5'-diphospho)-2-C-methyl-D-erythritol kinase activity"/>
    <property type="evidence" value="ECO:0007669"/>
    <property type="project" value="UniProtKB-UniRule"/>
</dbReference>